<keyword evidence="1" id="KW-0472">Membrane</keyword>
<accession>A0A656HCR3</accession>
<dbReference type="Pfam" id="PF07314">
    <property type="entry name" value="Lit"/>
    <property type="match status" value="1"/>
</dbReference>
<organism evidence="2 3">
    <name type="scientific">Thiothrix nivea (strain ATCC 35100 / DSM 5205 / JP2)</name>
    <dbReference type="NCBI Taxonomy" id="870187"/>
    <lineage>
        <taxon>Bacteria</taxon>
        <taxon>Pseudomonadati</taxon>
        <taxon>Pseudomonadota</taxon>
        <taxon>Gammaproteobacteria</taxon>
        <taxon>Thiotrichales</taxon>
        <taxon>Thiotrichaceae</taxon>
        <taxon>Thiothrix</taxon>
    </lineage>
</organism>
<feature type="transmembrane region" description="Helical" evidence="1">
    <location>
        <begin position="71"/>
        <end position="89"/>
    </location>
</feature>
<evidence type="ECO:0000256" key="1">
    <source>
        <dbReference type="SAM" id="Phobius"/>
    </source>
</evidence>
<keyword evidence="1" id="KW-0812">Transmembrane</keyword>
<evidence type="ECO:0008006" key="4">
    <source>
        <dbReference type="Google" id="ProtNLM"/>
    </source>
</evidence>
<dbReference type="Proteomes" id="UP000005317">
    <property type="component" value="Unassembled WGS sequence"/>
</dbReference>
<feature type="transmembrane region" description="Helical" evidence="1">
    <location>
        <begin position="154"/>
        <end position="176"/>
    </location>
</feature>
<gene>
    <name evidence="2" type="ORF">Thini_1551</name>
</gene>
<dbReference type="InterPro" id="IPR010178">
    <property type="entry name" value="Lit"/>
</dbReference>
<dbReference type="AlphaFoldDB" id="A0A656HCR3"/>
<sequence>MASTALVLAIFLGAWVVLLHGYHWLPEVDAQRHAIVSYLLRGMGNELPEMAYLNPAEAFHLLDVRQLFARVDRLFVGVLACCLLLLYGWKRFAGGCLALHSGYLGLACILLLGLLMALGGFVPLFVLLHYWLFPAGNWVFPDDSLLIRLFPLDYFFRFGLVYGVVVLGMFVGLIVWGHTRGRLS</sequence>
<evidence type="ECO:0000313" key="2">
    <source>
        <dbReference type="EMBL" id="EIJ34153.1"/>
    </source>
</evidence>
<protein>
    <recommendedName>
        <fullName evidence="4">DUF1461 domain-containing protein</fullName>
    </recommendedName>
</protein>
<name>A0A656HCR3_THINJ</name>
<proteinExistence type="predicted"/>
<reference evidence="3" key="1">
    <citation type="journal article" date="2011" name="Stand. Genomic Sci.">
        <title>Genome sequence of the filamentous, gliding Thiothrix nivea neotype strain (JP2(T)).</title>
        <authorList>
            <person name="Lapidus A."/>
            <person name="Nolan M."/>
            <person name="Lucas S."/>
            <person name="Glavina Del Rio T."/>
            <person name="Tice H."/>
            <person name="Cheng J.F."/>
            <person name="Tapia R."/>
            <person name="Han C."/>
            <person name="Goodwin L."/>
            <person name="Pitluck S."/>
            <person name="Liolios K."/>
            <person name="Pagani I."/>
            <person name="Ivanova N."/>
            <person name="Huntemann M."/>
            <person name="Mavromatis K."/>
            <person name="Mikhailova N."/>
            <person name="Pati A."/>
            <person name="Chen A."/>
            <person name="Palaniappan K."/>
            <person name="Land M."/>
            <person name="Brambilla E.M."/>
            <person name="Rohde M."/>
            <person name="Abt B."/>
            <person name="Verbarg S."/>
            <person name="Goker M."/>
            <person name="Bristow J."/>
            <person name="Eisen J.A."/>
            <person name="Markowitz V."/>
            <person name="Hugenholtz P."/>
            <person name="Kyrpides N.C."/>
            <person name="Klenk H.P."/>
            <person name="Woyke T."/>
        </authorList>
    </citation>
    <scope>NUCLEOTIDE SEQUENCE [LARGE SCALE GENOMIC DNA]</scope>
    <source>
        <strain evidence="3">ATCC 35100 / DSM 5205 / JP2</strain>
    </source>
</reference>
<feature type="transmembrane region" description="Helical" evidence="1">
    <location>
        <begin position="101"/>
        <end position="134"/>
    </location>
</feature>
<keyword evidence="1" id="KW-1133">Transmembrane helix</keyword>
<evidence type="ECO:0000313" key="3">
    <source>
        <dbReference type="Proteomes" id="UP000005317"/>
    </source>
</evidence>
<dbReference type="EMBL" id="JH651384">
    <property type="protein sequence ID" value="EIJ34153.1"/>
    <property type="molecule type" value="Genomic_DNA"/>
</dbReference>
<keyword evidence="3" id="KW-1185">Reference proteome</keyword>